<comment type="caution">
    <text evidence="2">The sequence shown here is derived from an EMBL/GenBank/DDBJ whole genome shotgun (WGS) entry which is preliminary data.</text>
</comment>
<dbReference type="RefSeq" id="WP_369286636.1">
    <property type="nucleotide sequence ID" value="NZ_JBFTEG010000003.1"/>
</dbReference>
<gene>
    <name evidence="2" type="ORF">AB5S05_06275</name>
</gene>
<protein>
    <submittedName>
        <fullName evidence="2">PilZ domain-containing protein</fullName>
    </submittedName>
</protein>
<proteinExistence type="predicted"/>
<name>A0ABV3YQU2_9PSED</name>
<dbReference type="InterPro" id="IPR009875">
    <property type="entry name" value="PilZ_domain"/>
</dbReference>
<sequence>MEDRRQNSRHTPELQLEVFELHSGRRLGRIVDLSSDGFMLFSDTPQRADTLVECRLVSEQVIKGVGEIRLAADCLWSRPAADDQHCWAGFHIIDLAQDQAEALELLLEHL</sequence>
<keyword evidence="3" id="KW-1185">Reference proteome</keyword>
<dbReference type="Pfam" id="PF07238">
    <property type="entry name" value="PilZ"/>
    <property type="match status" value="1"/>
</dbReference>
<evidence type="ECO:0000259" key="1">
    <source>
        <dbReference type="Pfam" id="PF07238"/>
    </source>
</evidence>
<organism evidence="2 3">
    <name type="scientific">Pseudomonas zhanjiangensis</name>
    <dbReference type="NCBI Taxonomy" id="3239015"/>
    <lineage>
        <taxon>Bacteria</taxon>
        <taxon>Pseudomonadati</taxon>
        <taxon>Pseudomonadota</taxon>
        <taxon>Gammaproteobacteria</taxon>
        <taxon>Pseudomonadales</taxon>
        <taxon>Pseudomonadaceae</taxon>
        <taxon>Pseudomonas</taxon>
    </lineage>
</organism>
<evidence type="ECO:0000313" key="2">
    <source>
        <dbReference type="EMBL" id="MEX6501666.1"/>
    </source>
</evidence>
<dbReference type="SUPFAM" id="SSF141371">
    <property type="entry name" value="PilZ domain-like"/>
    <property type="match status" value="1"/>
</dbReference>
<dbReference type="EMBL" id="JBFTEG010000003">
    <property type="protein sequence ID" value="MEX6501666.1"/>
    <property type="molecule type" value="Genomic_DNA"/>
</dbReference>
<reference evidence="2 3" key="1">
    <citation type="submission" date="2024-07" db="EMBL/GenBank/DDBJ databases">
        <authorList>
            <person name="Li M."/>
        </authorList>
    </citation>
    <scope>NUCLEOTIDE SEQUENCE [LARGE SCALE GENOMIC DNA]</scope>
    <source>
        <strain evidence="2 3">25A3E</strain>
    </source>
</reference>
<accession>A0ABV3YQU2</accession>
<evidence type="ECO:0000313" key="3">
    <source>
        <dbReference type="Proteomes" id="UP001560296"/>
    </source>
</evidence>
<feature type="domain" description="PilZ" evidence="1">
    <location>
        <begin position="3"/>
        <end position="107"/>
    </location>
</feature>
<dbReference type="Proteomes" id="UP001560296">
    <property type="component" value="Unassembled WGS sequence"/>
</dbReference>